<organism evidence="4 5">
    <name type="scientific">Paraclostridium sordellii</name>
    <name type="common">Clostridium sordellii</name>
    <dbReference type="NCBI Taxonomy" id="1505"/>
    <lineage>
        <taxon>Bacteria</taxon>
        <taxon>Bacillati</taxon>
        <taxon>Bacillota</taxon>
        <taxon>Clostridia</taxon>
        <taxon>Peptostreptococcales</taxon>
        <taxon>Peptostreptococcaceae</taxon>
        <taxon>Paraclostridium</taxon>
    </lineage>
</organism>
<dbReference type="InterPro" id="IPR051056">
    <property type="entry name" value="Glycosyl_Hydrolase_73"/>
</dbReference>
<dbReference type="AlphaFoldDB" id="A0A0C7R354"/>
<evidence type="ECO:0000256" key="2">
    <source>
        <dbReference type="SAM" id="Phobius"/>
    </source>
</evidence>
<dbReference type="PANTHER" id="PTHR33308:SF9">
    <property type="entry name" value="PEPTIDOGLYCAN HYDROLASE FLGJ"/>
    <property type="match status" value="1"/>
</dbReference>
<proteinExistence type="predicted"/>
<dbReference type="InterPro" id="IPR002901">
    <property type="entry name" value="MGlyc_endo_b_GlcNAc-like_dom"/>
</dbReference>
<keyword evidence="2" id="KW-0472">Membrane</keyword>
<dbReference type="GO" id="GO:0004040">
    <property type="term" value="F:amidase activity"/>
    <property type="evidence" value="ECO:0007669"/>
    <property type="project" value="InterPro"/>
</dbReference>
<gene>
    <name evidence="4" type="primary">lytG_2</name>
    <name evidence="4" type="ORF">R28058_13811</name>
</gene>
<evidence type="ECO:0000259" key="3">
    <source>
        <dbReference type="SMART" id="SM00047"/>
    </source>
</evidence>
<dbReference type="Gene3D" id="1.10.530.10">
    <property type="match status" value="1"/>
</dbReference>
<dbReference type="EC" id="3.2.1.-" evidence="4"/>
<dbReference type="OrthoDB" id="977752at2"/>
<dbReference type="Pfam" id="PF01832">
    <property type="entry name" value="Glucosaminidase"/>
    <property type="match status" value="1"/>
</dbReference>
<dbReference type="SMART" id="SM00047">
    <property type="entry name" value="LYZ2"/>
    <property type="match status" value="1"/>
</dbReference>
<feature type="transmembrane region" description="Helical" evidence="2">
    <location>
        <begin position="6"/>
        <end position="26"/>
    </location>
</feature>
<keyword evidence="2" id="KW-0812">Transmembrane</keyword>
<keyword evidence="1 4" id="KW-0378">Hydrolase</keyword>
<evidence type="ECO:0000256" key="1">
    <source>
        <dbReference type="ARBA" id="ARBA00022801"/>
    </source>
</evidence>
<name>A0A0C7R354_PARSO</name>
<dbReference type="PANTHER" id="PTHR33308">
    <property type="entry name" value="PEPTIDOGLYCAN HYDROLASE FLGJ"/>
    <property type="match status" value="1"/>
</dbReference>
<reference evidence="4 5" key="1">
    <citation type="submission" date="2015-01" db="EMBL/GenBank/DDBJ databases">
        <authorList>
            <person name="Aslett A.Martin."/>
            <person name="De Silva Nishadi"/>
        </authorList>
    </citation>
    <scope>NUCLEOTIDE SEQUENCE [LARGE SCALE GENOMIC DNA]</scope>
    <source>
        <strain evidence="4 5">R28058</strain>
    </source>
</reference>
<protein>
    <submittedName>
        <fullName evidence="4">Cell wall hydrolase</fullName>
        <ecNumber evidence="4">3.2.1.-</ecNumber>
    </submittedName>
</protein>
<accession>A0A0C7R354</accession>
<dbReference type="RefSeq" id="WP_155485975.1">
    <property type="nucleotide sequence ID" value="NZ_CDNI01000003.1"/>
</dbReference>
<keyword evidence="4" id="KW-0326">Glycosidase</keyword>
<dbReference type="Proteomes" id="UP000049127">
    <property type="component" value="Unassembled WGS sequence"/>
</dbReference>
<evidence type="ECO:0000313" key="5">
    <source>
        <dbReference type="Proteomes" id="UP000049127"/>
    </source>
</evidence>
<feature type="domain" description="Mannosyl-glycoprotein endo-beta-N-acetylglucosamidase-like" evidence="3">
    <location>
        <begin position="133"/>
        <end position="290"/>
    </location>
</feature>
<dbReference type="GO" id="GO:0016798">
    <property type="term" value="F:hydrolase activity, acting on glycosyl bonds"/>
    <property type="evidence" value="ECO:0007669"/>
    <property type="project" value="UniProtKB-KW"/>
</dbReference>
<dbReference type="EMBL" id="CEKZ01000003">
    <property type="protein sequence ID" value="CEQ03648.1"/>
    <property type="molecule type" value="Genomic_DNA"/>
</dbReference>
<keyword evidence="2" id="KW-1133">Transmembrane helix</keyword>
<sequence length="298" mass="34373">MSKKKIILGIASLLIVISLILLIRLFNLKEINKSEINVEQFIKCSDEVSFNKAQINWQKVASIIGVLNNNKFKNVSNDEIKEIANLFLVKENDRYKVLTLDAVIKKLKFSKSQTKRVKNYINDLSNFGLMPSSLRPDGKYVKFIDSIKESAVENYKKYNILPSITIAQAILESNWGESELSSKYNNLFGIKAHSYWKGESINIETSEHYNQVINDKFRVYKSKDDSLRDHAKFLSENSRYKNVFNKPTYIEQSKELQDAGYSTVSDENGNLTYKKLLDQLIQQYNLQLVDSEVQKIKG</sequence>
<evidence type="ECO:0000313" key="4">
    <source>
        <dbReference type="EMBL" id="CEQ03648.1"/>
    </source>
</evidence>